<comment type="subcellular location">
    <subcellularLocation>
        <location evidence="7">Cell membrane</location>
        <topology evidence="7">Peripheral membrane protein</topology>
    </subcellularLocation>
    <subcellularLocation>
        <location evidence="1">Membrane</location>
    </subcellularLocation>
</comment>
<dbReference type="InterPro" id="IPR000711">
    <property type="entry name" value="ATPase_OSCP/dsu"/>
</dbReference>
<keyword evidence="5 7" id="KW-0472">Membrane</keyword>
<dbReference type="NCBIfam" id="TIGR01145">
    <property type="entry name" value="ATP_synt_delta"/>
    <property type="match status" value="1"/>
</dbReference>
<evidence type="ECO:0000256" key="3">
    <source>
        <dbReference type="ARBA" id="ARBA00022781"/>
    </source>
</evidence>
<dbReference type="HAMAP" id="MF_01416">
    <property type="entry name" value="ATP_synth_delta_bact"/>
    <property type="match status" value="1"/>
</dbReference>
<keyword evidence="7" id="KW-1003">Cell membrane</keyword>
<evidence type="ECO:0000256" key="1">
    <source>
        <dbReference type="ARBA" id="ARBA00004370"/>
    </source>
</evidence>
<keyword evidence="4 7" id="KW-0406">Ion transport</keyword>
<evidence type="ECO:0000256" key="4">
    <source>
        <dbReference type="ARBA" id="ARBA00023065"/>
    </source>
</evidence>
<proteinExistence type="inferred from homology"/>
<sequence>MGSATRSALEAGIAALGAQKATAATGEQLLSAARAIDSSLQLRSLLADPAVSGADKRTIVSRVFGSLEAAAAEVLVAAAEQRWSSPSDLVDGVEELGIRATVSAAPKGASVERELFDVQRVVASDAELELALSSKLGDPAAKAALVDKLLGGKASPAAVTIVGHLVQSPRGRRVRQTLSRAAEIVASASGAVVATVTVAAPLGAEQQKRLAASLEARYGTAPQLNVIIDPAVIGGIRVQIADDVIDGSVVSRLNDLRIQLAG</sequence>
<protein>
    <recommendedName>
        <fullName evidence="7">ATP synthase subunit delta</fullName>
    </recommendedName>
    <alternativeName>
        <fullName evidence="7">ATP synthase F(1) sector subunit delta</fullName>
    </alternativeName>
    <alternativeName>
        <fullName evidence="7">F-type ATPase subunit delta</fullName>
        <shortName evidence="7">F-ATPase subunit delta</shortName>
    </alternativeName>
</protein>
<dbReference type="NCBIfam" id="NF009967">
    <property type="entry name" value="PRK13430.1"/>
    <property type="match status" value="1"/>
</dbReference>
<organism evidence="8 9">
    <name type="scientific">Schumannella luteola</name>
    <dbReference type="NCBI Taxonomy" id="472059"/>
    <lineage>
        <taxon>Bacteria</taxon>
        <taxon>Bacillati</taxon>
        <taxon>Actinomycetota</taxon>
        <taxon>Actinomycetes</taxon>
        <taxon>Micrococcales</taxon>
        <taxon>Microbacteriaceae</taxon>
        <taxon>Schumannella</taxon>
    </lineage>
</organism>
<dbReference type="GO" id="GO:0005886">
    <property type="term" value="C:plasma membrane"/>
    <property type="evidence" value="ECO:0007669"/>
    <property type="project" value="UniProtKB-SubCell"/>
</dbReference>
<evidence type="ECO:0000256" key="5">
    <source>
        <dbReference type="ARBA" id="ARBA00023136"/>
    </source>
</evidence>
<accession>A0A852YET3</accession>
<comment type="caution">
    <text evidence="8">The sequence shown here is derived from an EMBL/GenBank/DDBJ whole genome shotgun (WGS) entry which is preliminary data.</text>
</comment>
<dbReference type="EMBL" id="JACBZY010000001">
    <property type="protein sequence ID" value="NYG99661.1"/>
    <property type="molecule type" value="Genomic_DNA"/>
</dbReference>
<dbReference type="Pfam" id="PF00213">
    <property type="entry name" value="OSCP"/>
    <property type="match status" value="1"/>
</dbReference>
<keyword evidence="3 7" id="KW-0375">Hydrogen ion transport</keyword>
<evidence type="ECO:0000256" key="2">
    <source>
        <dbReference type="ARBA" id="ARBA00022448"/>
    </source>
</evidence>
<evidence type="ECO:0000256" key="6">
    <source>
        <dbReference type="ARBA" id="ARBA00023310"/>
    </source>
</evidence>
<reference evidence="8 9" key="1">
    <citation type="submission" date="2020-07" db="EMBL/GenBank/DDBJ databases">
        <title>Sequencing the genomes of 1000 actinobacteria strains.</title>
        <authorList>
            <person name="Klenk H.-P."/>
        </authorList>
    </citation>
    <scope>NUCLEOTIDE SEQUENCE [LARGE SCALE GENOMIC DNA]</scope>
    <source>
        <strain evidence="8 9">DSM 23141</strain>
    </source>
</reference>
<evidence type="ECO:0000313" key="8">
    <source>
        <dbReference type="EMBL" id="NYG99661.1"/>
    </source>
</evidence>
<dbReference type="RefSeq" id="WP_179567982.1">
    <property type="nucleotide sequence ID" value="NZ_JACBZY010000001.1"/>
</dbReference>
<evidence type="ECO:0000313" key="9">
    <source>
        <dbReference type="Proteomes" id="UP000553888"/>
    </source>
</evidence>
<dbReference type="PRINTS" id="PR00125">
    <property type="entry name" value="ATPASEDELTA"/>
</dbReference>
<keyword evidence="2 7" id="KW-0813">Transport</keyword>
<comment type="function">
    <text evidence="7">F(1)F(0) ATP synthase produces ATP from ADP in the presence of a proton or sodium gradient. F-type ATPases consist of two structural domains, F(1) containing the extramembraneous catalytic core and F(0) containing the membrane proton channel, linked together by a central stalk and a peripheral stalk. During catalysis, ATP synthesis in the catalytic domain of F(1) is coupled via a rotary mechanism of the central stalk subunits to proton translocation.</text>
</comment>
<dbReference type="Proteomes" id="UP000553888">
    <property type="component" value="Unassembled WGS sequence"/>
</dbReference>
<dbReference type="AlphaFoldDB" id="A0A852YET3"/>
<keyword evidence="9" id="KW-1185">Reference proteome</keyword>
<keyword evidence="7" id="KW-0139">CF(1)</keyword>
<dbReference type="GO" id="GO:0046933">
    <property type="term" value="F:proton-transporting ATP synthase activity, rotational mechanism"/>
    <property type="evidence" value="ECO:0007669"/>
    <property type="project" value="UniProtKB-UniRule"/>
</dbReference>
<comment type="similarity">
    <text evidence="7">Belongs to the ATPase delta chain family.</text>
</comment>
<name>A0A852YET3_9MICO</name>
<keyword evidence="6 7" id="KW-0066">ATP synthesis</keyword>
<comment type="function">
    <text evidence="7">This protein is part of the stalk that links CF(0) to CF(1). It either transmits conformational changes from CF(0) to CF(1) or is implicated in proton conduction.</text>
</comment>
<gene>
    <name evidence="7" type="primary">atpH</name>
    <name evidence="8" type="ORF">BJ979_002287</name>
</gene>
<dbReference type="GO" id="GO:0045259">
    <property type="term" value="C:proton-transporting ATP synthase complex"/>
    <property type="evidence" value="ECO:0007669"/>
    <property type="project" value="UniProtKB-KW"/>
</dbReference>
<dbReference type="PANTHER" id="PTHR11910">
    <property type="entry name" value="ATP SYNTHASE DELTA CHAIN"/>
    <property type="match status" value="1"/>
</dbReference>
<evidence type="ECO:0000256" key="7">
    <source>
        <dbReference type="HAMAP-Rule" id="MF_01416"/>
    </source>
</evidence>